<sequence length="215" mass="23410">MTRDASLTRSVRVPRSRLAGWVTRFGERHGTPSTEPTPERLRLVAPDGAVAELVVPFLPWTPAAPDPVAALVHHLLRERTLGVVLARRGGHAAGVVVGEELVASKVGSHYVQGRTKAGGWSQQRYARRRANQATRAGESAAEDAAGVLLPRLDRLQHLVLGGDRRVVEDVLADPRLAPLARVPREPDFRPTVDPRLTVLQELDPTSVRVDLNDLA</sequence>
<evidence type="ECO:0000259" key="1">
    <source>
        <dbReference type="Pfam" id="PF18859"/>
    </source>
</evidence>
<evidence type="ECO:0000313" key="3">
    <source>
        <dbReference type="Proteomes" id="UP000198546"/>
    </source>
</evidence>
<keyword evidence="3" id="KW-1185">Reference proteome</keyword>
<dbReference type="AlphaFoldDB" id="A0A1G6YH21"/>
<dbReference type="SUPFAM" id="SSF53137">
    <property type="entry name" value="Translational machinery components"/>
    <property type="match status" value="1"/>
</dbReference>
<dbReference type="EMBL" id="LT629688">
    <property type="protein sequence ID" value="SDD89622.1"/>
    <property type="molecule type" value="Genomic_DNA"/>
</dbReference>
<organism evidence="2 3">
    <name type="scientific">Auraticoccus monumenti</name>
    <dbReference type="NCBI Taxonomy" id="675864"/>
    <lineage>
        <taxon>Bacteria</taxon>
        <taxon>Bacillati</taxon>
        <taxon>Actinomycetota</taxon>
        <taxon>Actinomycetes</taxon>
        <taxon>Propionibacteriales</taxon>
        <taxon>Propionibacteriaceae</taxon>
        <taxon>Auraticoccus</taxon>
    </lineage>
</organism>
<reference evidence="2 3" key="1">
    <citation type="submission" date="2016-10" db="EMBL/GenBank/DDBJ databases">
        <authorList>
            <person name="de Groot N.N."/>
        </authorList>
    </citation>
    <scope>NUCLEOTIDE SEQUENCE [LARGE SCALE GENOMIC DNA]</scope>
    <source>
        <strain evidence="2 3">MON 2.2</strain>
    </source>
</reference>
<dbReference type="Pfam" id="PF18859">
    <property type="entry name" value="acVLRF1"/>
    <property type="match status" value="1"/>
</dbReference>
<dbReference type="OrthoDB" id="3728778at2"/>
<dbReference type="InterPro" id="IPR040783">
    <property type="entry name" value="VLRF1"/>
</dbReference>
<dbReference type="STRING" id="675864.SAMN04489747_2005"/>
<evidence type="ECO:0000313" key="2">
    <source>
        <dbReference type="EMBL" id="SDD89622.1"/>
    </source>
</evidence>
<gene>
    <name evidence="2" type="ORF">SAMN04489747_2005</name>
</gene>
<accession>A0A1G6YH21</accession>
<dbReference type="NCBIfam" id="NF041024">
    <property type="entry name" value="acVLRF1_NCBI"/>
    <property type="match status" value="1"/>
</dbReference>
<protein>
    <recommendedName>
        <fullName evidence="1">Actinobacteria/chloroflexi VLRF1 release factor domain-containing protein</fullName>
    </recommendedName>
</protein>
<name>A0A1G6YH21_9ACTN</name>
<dbReference type="InterPro" id="IPR042226">
    <property type="entry name" value="eFR1_2_sf"/>
</dbReference>
<dbReference type="Gene3D" id="3.30.420.60">
    <property type="entry name" value="eRF1 domain 2"/>
    <property type="match status" value="1"/>
</dbReference>
<dbReference type="Proteomes" id="UP000198546">
    <property type="component" value="Chromosome i"/>
</dbReference>
<proteinExistence type="predicted"/>
<dbReference type="RefSeq" id="WP_090592900.1">
    <property type="nucleotide sequence ID" value="NZ_LT629688.1"/>
</dbReference>
<feature type="domain" description="Actinobacteria/chloroflexi VLRF1 release factor" evidence="1">
    <location>
        <begin position="79"/>
        <end position="202"/>
    </location>
</feature>